<evidence type="ECO:0000313" key="2">
    <source>
        <dbReference type="Proteomes" id="UP000326671"/>
    </source>
</evidence>
<dbReference type="Proteomes" id="UP000326671">
    <property type="component" value="Unassembled WGS sequence"/>
</dbReference>
<organism evidence="1 2">
    <name type="scientific">Niallia endozanthoxylica</name>
    <dbReference type="NCBI Taxonomy" id="2036016"/>
    <lineage>
        <taxon>Bacteria</taxon>
        <taxon>Bacillati</taxon>
        <taxon>Bacillota</taxon>
        <taxon>Bacilli</taxon>
        <taxon>Bacillales</taxon>
        <taxon>Bacillaceae</taxon>
        <taxon>Niallia</taxon>
    </lineage>
</organism>
<comment type="caution">
    <text evidence="1">The sequence shown here is derived from an EMBL/GenBank/DDBJ whole genome shotgun (WGS) entry which is preliminary data.</text>
</comment>
<protein>
    <submittedName>
        <fullName evidence="1">Uncharacterized protein</fullName>
    </submittedName>
</protein>
<keyword evidence="2" id="KW-1185">Reference proteome</keyword>
<dbReference type="RefSeq" id="WP_150438343.1">
    <property type="nucleotide sequence ID" value="NZ_VYKL01000006.1"/>
</dbReference>
<dbReference type="EMBL" id="VYKL01000006">
    <property type="protein sequence ID" value="KAA9030615.1"/>
    <property type="molecule type" value="Genomic_DNA"/>
</dbReference>
<sequence length="102" mass="12395">MLKEALYFQQLKKYERRLNIHHIRIVHFIPGRIRLKSELWKQNEPLLQKVEAVIKKEPFVKKISFEVFTGSLVIEFQLKEPPPLEIVKLWVERIIKLHRIKD</sequence>
<dbReference type="AlphaFoldDB" id="A0A5J5I524"/>
<dbReference type="OrthoDB" id="2887217at2"/>
<gene>
    <name evidence="1" type="ORF">F4V44_02130</name>
</gene>
<proteinExistence type="predicted"/>
<name>A0A5J5I524_9BACI</name>
<dbReference type="Pfam" id="PF19991">
    <property type="entry name" value="HMA_2"/>
    <property type="match status" value="1"/>
</dbReference>
<evidence type="ECO:0000313" key="1">
    <source>
        <dbReference type="EMBL" id="KAA9030615.1"/>
    </source>
</evidence>
<reference evidence="1 2" key="1">
    <citation type="submission" date="2019-09" db="EMBL/GenBank/DDBJ databases">
        <title>Whole genome sequences of isolates from the Mars Exploration Rovers.</title>
        <authorList>
            <person name="Seuylemezian A."/>
            <person name="Vaishampayan P."/>
        </authorList>
    </citation>
    <scope>NUCLEOTIDE SEQUENCE [LARGE SCALE GENOMIC DNA]</scope>
    <source>
        <strain evidence="1 2">MER_TA_151</strain>
    </source>
</reference>
<accession>A0A5J5I524</accession>